<dbReference type="RefSeq" id="WP_101301550.1">
    <property type="nucleotide sequence ID" value="NZ_CP025197.1"/>
</dbReference>
<evidence type="ECO:0000313" key="3">
    <source>
        <dbReference type="EMBL" id="PQQ67672.1"/>
    </source>
</evidence>
<organism evidence="2 4">
    <name type="scientific">Acetivibrio saccincola</name>
    <dbReference type="NCBI Taxonomy" id="1677857"/>
    <lineage>
        <taxon>Bacteria</taxon>
        <taxon>Bacillati</taxon>
        <taxon>Bacillota</taxon>
        <taxon>Clostridia</taxon>
        <taxon>Eubacteriales</taxon>
        <taxon>Oscillospiraceae</taxon>
        <taxon>Acetivibrio</taxon>
    </lineage>
</organism>
<gene>
    <name evidence="2" type="primary">trmK</name>
    <name evidence="3" type="ORF">B9R14_13540</name>
    <name evidence="2" type="ORF">HVS_09410</name>
</gene>
<evidence type="ECO:0000313" key="5">
    <source>
        <dbReference type="Proteomes" id="UP000239720"/>
    </source>
</evidence>
<dbReference type="SUPFAM" id="SSF53335">
    <property type="entry name" value="S-adenosyl-L-methionine-dependent methyltransferases"/>
    <property type="match status" value="1"/>
</dbReference>
<dbReference type="GO" id="GO:0160105">
    <property type="term" value="F:tRNA (adenine(22)-N1)-methyltransferase activity"/>
    <property type="evidence" value="ECO:0007669"/>
    <property type="project" value="UniProtKB-EC"/>
</dbReference>
<dbReference type="EC" id="2.1.1.217" evidence="2"/>
<dbReference type="Pfam" id="PF12847">
    <property type="entry name" value="Methyltransf_18"/>
    <property type="match status" value="1"/>
</dbReference>
<dbReference type="InterPro" id="IPR006901">
    <property type="entry name" value="TrmK"/>
</dbReference>
<keyword evidence="4" id="KW-1185">Reference proteome</keyword>
<dbReference type="PANTHER" id="PTHR38451:SF1">
    <property type="entry name" value="TRNA (ADENINE(22)-N(1))-METHYLTRANSFERASE"/>
    <property type="match status" value="1"/>
</dbReference>
<keyword evidence="1" id="KW-0175">Coiled coil</keyword>
<dbReference type="OrthoDB" id="5881184at2"/>
<evidence type="ECO:0000256" key="1">
    <source>
        <dbReference type="SAM" id="Coils"/>
    </source>
</evidence>
<dbReference type="Proteomes" id="UP000239720">
    <property type="component" value="Unassembled WGS sequence"/>
</dbReference>
<keyword evidence="2" id="KW-0808">Transferase</keyword>
<proteinExistence type="predicted"/>
<protein>
    <submittedName>
        <fullName evidence="2">tRNA (Adenine(22)-N(1))-methyltransferase</fullName>
        <ecNumber evidence="2">2.1.1.217</ecNumber>
    </submittedName>
</protein>
<evidence type="ECO:0000313" key="4">
    <source>
        <dbReference type="Proteomes" id="UP000233534"/>
    </source>
</evidence>
<dbReference type="InterPro" id="IPR029063">
    <property type="entry name" value="SAM-dependent_MTases_sf"/>
</dbReference>
<dbReference type="Proteomes" id="UP000233534">
    <property type="component" value="Chromosome"/>
</dbReference>
<keyword evidence="2" id="KW-0489">Methyltransferase</keyword>
<evidence type="ECO:0000313" key="2">
    <source>
        <dbReference type="EMBL" id="AUG57786.1"/>
    </source>
</evidence>
<name>A0A2K9E8A3_9FIRM</name>
<reference evidence="2 4" key="1">
    <citation type="submission" date="2017-12" db="EMBL/GenBank/DDBJ databases">
        <title>Complete genome sequence of Herbivorax saccincola GGR1, a novel Cellulosome-producing hydrolytic bacterium in a thermophilic biogas plant, established by Illumina and Nanopore MinION sequencing.</title>
        <authorList>
            <person name="Pechtl A."/>
            <person name="Ruckert C."/>
            <person name="Koeck D.E."/>
            <person name="Maus I."/>
            <person name="Winkler A."/>
            <person name="Kalinowski J."/>
            <person name="Puhler A."/>
            <person name="Schwarz W.W."/>
            <person name="Zverlov V.V."/>
            <person name="Schluter A."/>
            <person name="Liebl W."/>
        </authorList>
    </citation>
    <scope>NUCLEOTIDE SEQUENCE [LARGE SCALE GENOMIC DNA]</scope>
    <source>
        <strain evidence="2">GGR1</strain>
        <strain evidence="4">SR1</strain>
    </source>
</reference>
<dbReference type="AlphaFoldDB" id="A0A2K9E8A3"/>
<feature type="coiled-coil region" evidence="1">
    <location>
        <begin position="187"/>
        <end position="221"/>
    </location>
</feature>
<dbReference type="KEGG" id="hsc:HVS_09410"/>
<dbReference type="GO" id="GO:0032259">
    <property type="term" value="P:methylation"/>
    <property type="evidence" value="ECO:0007669"/>
    <property type="project" value="UniProtKB-KW"/>
</dbReference>
<dbReference type="PIRSF" id="PIRSF018637">
    <property type="entry name" value="TrmK"/>
    <property type="match status" value="1"/>
</dbReference>
<dbReference type="Gene3D" id="3.40.50.150">
    <property type="entry name" value="Vaccinia Virus protein VP39"/>
    <property type="match status" value="1"/>
</dbReference>
<accession>A0A2K9E8A3</accession>
<dbReference type="EMBL" id="CP025197">
    <property type="protein sequence ID" value="AUG57786.1"/>
    <property type="molecule type" value="Genomic_DNA"/>
</dbReference>
<reference evidence="3 5" key="2">
    <citation type="journal article" date="2018" name="Syst. Appl. Microbiol.">
        <title>Characterization and high-quality draft genome sequence of Herbivorax saccincola A7, an anaerobic, alkaliphilic, thermophilic, cellulolytic, and xylanolytic bacterium.</title>
        <authorList>
            <person name="Aikawa S."/>
            <person name="Baramee S."/>
            <person name="Sermsathanaswadi J."/>
            <person name="Thianheng P."/>
            <person name="Tachaapaikoon C."/>
            <person name="Shikata A."/>
            <person name="Waeonukul R."/>
            <person name="Pason P."/>
            <person name="Ratanakhanokchai K."/>
            <person name="Kosugi A."/>
        </authorList>
    </citation>
    <scope>NUCLEOTIDE SEQUENCE [LARGE SCALE GENOMIC DNA]</scope>
    <source>
        <strain evidence="3 5">A7</strain>
    </source>
</reference>
<dbReference type="PANTHER" id="PTHR38451">
    <property type="entry name" value="TRNA (ADENINE(22)-N(1))-METHYLTRANSFERASE"/>
    <property type="match status" value="1"/>
</dbReference>
<sequence>MELPGRLKLISHMVPECNIVSDIGTDHAYIPIYLVNNKKCKRAIASDIRPGPINIAKANIEEYGLSANIETRVGNGLDTIEDHEVDVIIIAGMGGVIIKDILERGIDKAKKANALILQPMTAVEVLHEWLCSNGFEVYDEKLVREENKIYDVIAARWTGKILSKDILYYYIGEKLFENKDPLLKIHIQNKINQLDKIISQMENMKEKDSNKRKEYINLREKYRKAITTI</sequence>
<dbReference type="EMBL" id="NEMB01000003">
    <property type="protein sequence ID" value="PQQ67672.1"/>
    <property type="molecule type" value="Genomic_DNA"/>
</dbReference>